<comment type="caution">
    <text evidence="2">The sequence shown here is derived from an EMBL/GenBank/DDBJ whole genome shotgun (WGS) entry which is preliminary data.</text>
</comment>
<feature type="compositionally biased region" description="Gly residues" evidence="1">
    <location>
        <begin position="30"/>
        <end position="41"/>
    </location>
</feature>
<name>A0ABD0YV62_9HEMI</name>
<keyword evidence="3" id="KW-1185">Reference proteome</keyword>
<organism evidence="2 3">
    <name type="scientific">Ranatra chinensis</name>
    <dbReference type="NCBI Taxonomy" id="642074"/>
    <lineage>
        <taxon>Eukaryota</taxon>
        <taxon>Metazoa</taxon>
        <taxon>Ecdysozoa</taxon>
        <taxon>Arthropoda</taxon>
        <taxon>Hexapoda</taxon>
        <taxon>Insecta</taxon>
        <taxon>Pterygota</taxon>
        <taxon>Neoptera</taxon>
        <taxon>Paraneoptera</taxon>
        <taxon>Hemiptera</taxon>
        <taxon>Heteroptera</taxon>
        <taxon>Panheteroptera</taxon>
        <taxon>Nepomorpha</taxon>
        <taxon>Nepidae</taxon>
        <taxon>Ranatrinae</taxon>
        <taxon>Ranatra</taxon>
    </lineage>
</organism>
<feature type="region of interest" description="Disordered" evidence="1">
    <location>
        <begin position="1"/>
        <end position="41"/>
    </location>
</feature>
<reference evidence="2 3" key="1">
    <citation type="submission" date="2024-07" db="EMBL/GenBank/DDBJ databases">
        <title>Chromosome-level genome assembly of the water stick insect Ranatra chinensis (Heteroptera: Nepidae).</title>
        <authorList>
            <person name="Liu X."/>
        </authorList>
    </citation>
    <scope>NUCLEOTIDE SEQUENCE [LARGE SCALE GENOMIC DNA]</scope>
    <source>
        <strain evidence="2">Cailab_2021Rc</strain>
        <tissue evidence="2">Muscle</tissue>
    </source>
</reference>
<protein>
    <submittedName>
        <fullName evidence="2">Uncharacterized protein</fullName>
    </submittedName>
</protein>
<evidence type="ECO:0000313" key="2">
    <source>
        <dbReference type="EMBL" id="KAL1139114.1"/>
    </source>
</evidence>
<feature type="compositionally biased region" description="Basic and acidic residues" evidence="1">
    <location>
        <begin position="13"/>
        <end position="28"/>
    </location>
</feature>
<dbReference type="AlphaFoldDB" id="A0ABD0YV62"/>
<accession>A0ABD0YV62</accession>
<evidence type="ECO:0000313" key="3">
    <source>
        <dbReference type="Proteomes" id="UP001558652"/>
    </source>
</evidence>
<dbReference type="EMBL" id="JBFDAA010000003">
    <property type="protein sequence ID" value="KAL1139114.1"/>
    <property type="molecule type" value="Genomic_DNA"/>
</dbReference>
<gene>
    <name evidence="2" type="ORF">AAG570_009174</name>
</gene>
<dbReference type="Proteomes" id="UP001558652">
    <property type="component" value="Unassembled WGS sequence"/>
</dbReference>
<evidence type="ECO:0000256" key="1">
    <source>
        <dbReference type="SAM" id="MobiDB-lite"/>
    </source>
</evidence>
<proteinExistence type="predicted"/>
<sequence>MSSKRQNIFEEETGVRRKEVSGGDERRQLCGGGGGDHGGGGGGGGSKLLCAEGASMSATAYGSVVYQLNHANIESSSLCDFLSRAVGIVYRTVIGDLYSIQKCLTYVIVYEVLLFELVLDPTIRVNSAITPSVLALSNNIRGRTKGTMAPPPPAGRFQLLGNSIASLRPTETTRLCPNTLIANRIPPPANVSHEFRLAAVFD</sequence>